<proteinExistence type="predicted"/>
<dbReference type="OMA" id="YDVQTHE"/>
<dbReference type="EMBL" id="JACHGX010000025">
    <property type="protein sequence ID" value="MBB6091098.1"/>
    <property type="molecule type" value="Genomic_DNA"/>
</dbReference>
<accession>A0A841HFM6</accession>
<evidence type="ECO:0000313" key="2">
    <source>
        <dbReference type="EMBL" id="MBB6091098.1"/>
    </source>
</evidence>
<gene>
    <name evidence="2" type="ORF">HNR49_002489</name>
</gene>
<dbReference type="PROSITE" id="PS51459">
    <property type="entry name" value="FIDO"/>
    <property type="match status" value="1"/>
</dbReference>
<dbReference type="InterPro" id="IPR036597">
    <property type="entry name" value="Fido-like_dom_sf"/>
</dbReference>
<protein>
    <submittedName>
        <fullName evidence="2">Prophage maintenance system killer protein</fullName>
    </submittedName>
</protein>
<evidence type="ECO:0000313" key="3">
    <source>
        <dbReference type="Proteomes" id="UP000642919"/>
    </source>
</evidence>
<dbReference type="RefSeq" id="WP_010901958.1">
    <property type="nucleotide sequence ID" value="NZ_JACHGX010000025.1"/>
</dbReference>
<comment type="caution">
    <text evidence="2">The sequence shown here is derived from an EMBL/GenBank/DDBJ whole genome shotgun (WGS) entry which is preliminary data.</text>
</comment>
<sequence length="210" mass="24887">MKLDYEHVTDLGELLDSDTIIQINKQFFDSENVDYEETPDSPQDIERVRDARLERLTTEFPRFEPLANQLAHIVRTFCGHHLFPDANHRTGTHIADMLAKKQGYDLFSLIQQDTDGIRRAVELSKILRGLCSNVRNSIDYLWMKDELFYHWNRYFRDLLYDLSPQKRVHPDTGECQYENLTSNERISLIYKFAILETAEMRDALSDYRFE</sequence>
<dbReference type="GeneID" id="68693005"/>
<dbReference type="SUPFAM" id="SSF140931">
    <property type="entry name" value="Fic-like"/>
    <property type="match status" value="1"/>
</dbReference>
<evidence type="ECO:0000259" key="1">
    <source>
        <dbReference type="PROSITE" id="PS51459"/>
    </source>
</evidence>
<reference evidence="2" key="1">
    <citation type="submission" date="2020-08" db="EMBL/GenBank/DDBJ databases">
        <title>Genomic Encyclopedia of Type Strains, Phase IV (KMG-IV): sequencing the most valuable type-strain genomes for metagenomic binning, comparative biology and taxonomic classification.</title>
        <authorList>
            <person name="Goeker M."/>
        </authorList>
    </citation>
    <scope>NUCLEOTIDE SEQUENCE</scope>
    <source>
        <strain evidence="2">DSM 669</strain>
    </source>
</reference>
<dbReference type="Proteomes" id="UP000642919">
    <property type="component" value="Unassembled WGS sequence"/>
</dbReference>
<feature type="domain" description="Fido" evidence="1">
    <location>
        <begin position="3"/>
        <end position="143"/>
    </location>
</feature>
<dbReference type="Gene3D" id="1.10.3290.10">
    <property type="entry name" value="Fido-like domain"/>
    <property type="match status" value="1"/>
</dbReference>
<organism evidence="2 3">
    <name type="scientific">Halobacterium salinarum</name>
    <name type="common">Halobacterium halobium</name>
    <dbReference type="NCBI Taxonomy" id="2242"/>
    <lineage>
        <taxon>Archaea</taxon>
        <taxon>Methanobacteriati</taxon>
        <taxon>Methanobacteriota</taxon>
        <taxon>Stenosarchaea group</taxon>
        <taxon>Halobacteria</taxon>
        <taxon>Halobacteriales</taxon>
        <taxon>Halobacteriaceae</taxon>
        <taxon>Halobacterium</taxon>
    </lineage>
</organism>
<name>A0A841HFM6_HALSI</name>
<dbReference type="InterPro" id="IPR003812">
    <property type="entry name" value="Fido"/>
</dbReference>
<dbReference type="AlphaFoldDB" id="A0A841HFM6"/>